<feature type="domain" description="C2H2-type" evidence="12">
    <location>
        <begin position="160"/>
        <end position="187"/>
    </location>
</feature>
<protein>
    <recommendedName>
        <fullName evidence="12">C2H2-type domain-containing protein</fullName>
    </recommendedName>
</protein>
<keyword evidence="5" id="KW-0862">Zinc</keyword>
<feature type="domain" description="C2H2-type" evidence="12">
    <location>
        <begin position="189"/>
        <end position="218"/>
    </location>
</feature>
<evidence type="ECO:0000256" key="1">
    <source>
        <dbReference type="ARBA" id="ARBA00004123"/>
    </source>
</evidence>
<feature type="domain" description="C2H2-type" evidence="12">
    <location>
        <begin position="103"/>
        <end position="131"/>
    </location>
</feature>
<proteinExistence type="predicted"/>
<dbReference type="Gene3D" id="3.30.160.60">
    <property type="entry name" value="Classic Zinc Finger"/>
    <property type="match status" value="7"/>
</dbReference>
<feature type="domain" description="C2H2-type" evidence="12">
    <location>
        <begin position="74"/>
        <end position="102"/>
    </location>
</feature>
<organism evidence="13 14">
    <name type="scientific">Apolygus lucorum</name>
    <name type="common">Small green plant bug</name>
    <name type="synonym">Lygocoris lucorum</name>
    <dbReference type="NCBI Taxonomy" id="248454"/>
    <lineage>
        <taxon>Eukaryota</taxon>
        <taxon>Metazoa</taxon>
        <taxon>Ecdysozoa</taxon>
        <taxon>Arthropoda</taxon>
        <taxon>Hexapoda</taxon>
        <taxon>Insecta</taxon>
        <taxon>Pterygota</taxon>
        <taxon>Neoptera</taxon>
        <taxon>Paraneoptera</taxon>
        <taxon>Hemiptera</taxon>
        <taxon>Heteroptera</taxon>
        <taxon>Panheteroptera</taxon>
        <taxon>Cimicomorpha</taxon>
        <taxon>Miridae</taxon>
        <taxon>Mirini</taxon>
        <taxon>Apolygus</taxon>
    </lineage>
</organism>
<feature type="region of interest" description="Disordered" evidence="11">
    <location>
        <begin position="680"/>
        <end position="707"/>
    </location>
</feature>
<dbReference type="SMART" id="SM00355">
    <property type="entry name" value="ZnF_C2H2"/>
    <property type="match status" value="9"/>
</dbReference>
<dbReference type="PROSITE" id="PS00028">
    <property type="entry name" value="ZINC_FINGER_C2H2_1"/>
    <property type="match status" value="6"/>
</dbReference>
<feature type="compositionally biased region" description="Basic and acidic residues" evidence="11">
    <location>
        <begin position="426"/>
        <end position="436"/>
    </location>
</feature>
<dbReference type="OrthoDB" id="9368434at2759"/>
<feature type="compositionally biased region" description="Basic and acidic residues" evidence="11">
    <location>
        <begin position="456"/>
        <end position="472"/>
    </location>
</feature>
<dbReference type="GO" id="GO:0000978">
    <property type="term" value="F:RNA polymerase II cis-regulatory region sequence-specific DNA binding"/>
    <property type="evidence" value="ECO:0007669"/>
    <property type="project" value="TreeGrafter"/>
</dbReference>
<evidence type="ECO:0000259" key="12">
    <source>
        <dbReference type="PROSITE" id="PS50157"/>
    </source>
</evidence>
<feature type="domain" description="C2H2-type" evidence="12">
    <location>
        <begin position="630"/>
        <end position="658"/>
    </location>
</feature>
<dbReference type="FunFam" id="3.30.160.60:FF:000126">
    <property type="entry name" value="Mds1 and evi1 complex locus protein"/>
    <property type="match status" value="1"/>
</dbReference>
<feature type="domain" description="C2H2-type" evidence="12">
    <location>
        <begin position="659"/>
        <end position="686"/>
    </location>
</feature>
<dbReference type="PROSITE" id="PS50157">
    <property type="entry name" value="ZINC_FINGER_C2H2_2"/>
    <property type="match status" value="8"/>
</dbReference>
<evidence type="ECO:0000313" key="13">
    <source>
        <dbReference type="EMBL" id="KAF6204239.1"/>
    </source>
</evidence>
<dbReference type="EMBL" id="WIXP02000010">
    <property type="protein sequence ID" value="KAF6204239.1"/>
    <property type="molecule type" value="Genomic_DNA"/>
</dbReference>
<dbReference type="FunFam" id="3.30.160.60:FF:000929">
    <property type="entry name" value="Uncharacterized protein, isoform B"/>
    <property type="match status" value="1"/>
</dbReference>
<feature type="region of interest" description="Disordered" evidence="11">
    <location>
        <begin position="1"/>
        <end position="41"/>
    </location>
</feature>
<feature type="compositionally biased region" description="Low complexity" evidence="11">
    <location>
        <begin position="790"/>
        <end position="812"/>
    </location>
</feature>
<feature type="domain" description="C2H2-type" evidence="12">
    <location>
        <begin position="132"/>
        <end position="159"/>
    </location>
</feature>
<keyword evidence="14" id="KW-1185">Reference proteome</keyword>
<keyword evidence="4 10" id="KW-0863">Zinc-finger</keyword>
<evidence type="ECO:0000256" key="7">
    <source>
        <dbReference type="ARBA" id="ARBA00023125"/>
    </source>
</evidence>
<comment type="subcellular location">
    <subcellularLocation>
        <location evidence="1">Nucleus</location>
    </subcellularLocation>
</comment>
<gene>
    <name evidence="13" type="ORF">GE061_002579</name>
</gene>
<feature type="region of interest" description="Disordered" evidence="11">
    <location>
        <begin position="299"/>
        <end position="495"/>
    </location>
</feature>
<feature type="compositionally biased region" description="Polar residues" evidence="11">
    <location>
        <begin position="375"/>
        <end position="385"/>
    </location>
</feature>
<feature type="compositionally biased region" description="Low complexity" evidence="11">
    <location>
        <begin position="761"/>
        <end position="775"/>
    </location>
</feature>
<dbReference type="Proteomes" id="UP000466442">
    <property type="component" value="Unassembled WGS sequence"/>
</dbReference>
<dbReference type="SUPFAM" id="SSF57667">
    <property type="entry name" value="beta-beta-alpha zinc fingers"/>
    <property type="match status" value="5"/>
</dbReference>
<keyword evidence="8" id="KW-0804">Transcription</keyword>
<evidence type="ECO:0000256" key="2">
    <source>
        <dbReference type="ARBA" id="ARBA00022723"/>
    </source>
</evidence>
<evidence type="ECO:0000256" key="9">
    <source>
        <dbReference type="ARBA" id="ARBA00023242"/>
    </source>
</evidence>
<evidence type="ECO:0000256" key="3">
    <source>
        <dbReference type="ARBA" id="ARBA00022737"/>
    </source>
</evidence>
<feature type="compositionally biased region" description="Polar residues" evidence="11">
    <location>
        <begin position="818"/>
        <end position="831"/>
    </location>
</feature>
<evidence type="ECO:0000256" key="5">
    <source>
        <dbReference type="ARBA" id="ARBA00022833"/>
    </source>
</evidence>
<feature type="compositionally biased region" description="Low complexity" evidence="11">
    <location>
        <begin position="478"/>
        <end position="490"/>
    </location>
</feature>
<keyword evidence="6" id="KW-0805">Transcription regulation</keyword>
<dbReference type="FunFam" id="3.30.160.60:FF:000112">
    <property type="entry name" value="Mds1 and evi1 complex locus protein"/>
    <property type="match status" value="1"/>
</dbReference>
<dbReference type="GO" id="GO:0001227">
    <property type="term" value="F:DNA-binding transcription repressor activity, RNA polymerase II-specific"/>
    <property type="evidence" value="ECO:0007669"/>
    <property type="project" value="TreeGrafter"/>
</dbReference>
<dbReference type="GO" id="GO:0008270">
    <property type="term" value="F:zinc ion binding"/>
    <property type="evidence" value="ECO:0007669"/>
    <property type="project" value="UniProtKB-KW"/>
</dbReference>
<feature type="region of interest" description="Disordered" evidence="11">
    <location>
        <begin position="750"/>
        <end position="831"/>
    </location>
</feature>
<dbReference type="PANTHER" id="PTHR24399">
    <property type="entry name" value="ZINC FINGER AND BTB DOMAIN-CONTAINING"/>
    <property type="match status" value="1"/>
</dbReference>
<keyword evidence="9" id="KW-0539">Nucleus</keyword>
<comment type="caution">
    <text evidence="13">The sequence shown here is derived from an EMBL/GenBank/DDBJ whole genome shotgun (WGS) entry which is preliminary data.</text>
</comment>
<evidence type="ECO:0000256" key="8">
    <source>
        <dbReference type="ARBA" id="ARBA00023163"/>
    </source>
</evidence>
<keyword evidence="7" id="KW-0238">DNA-binding</keyword>
<dbReference type="FunFam" id="3.30.160.60:FF:000159">
    <property type="entry name" value="Mds1 and evi1 complex locus protein"/>
    <property type="match status" value="1"/>
</dbReference>
<accession>A0A8S9X6W8</accession>
<dbReference type="InterPro" id="IPR013087">
    <property type="entry name" value="Znf_C2H2_type"/>
</dbReference>
<evidence type="ECO:0000256" key="6">
    <source>
        <dbReference type="ARBA" id="ARBA00023015"/>
    </source>
</evidence>
<dbReference type="GO" id="GO:0005654">
    <property type="term" value="C:nucleoplasm"/>
    <property type="evidence" value="ECO:0007669"/>
    <property type="project" value="TreeGrafter"/>
</dbReference>
<evidence type="ECO:0000256" key="10">
    <source>
        <dbReference type="PROSITE-ProRule" id="PRU00042"/>
    </source>
</evidence>
<dbReference type="InterPro" id="IPR036236">
    <property type="entry name" value="Znf_C2H2_sf"/>
</dbReference>
<feature type="domain" description="C2H2-type" evidence="12">
    <location>
        <begin position="602"/>
        <end position="629"/>
    </location>
</feature>
<name>A0A8S9X6W8_APOLU</name>
<dbReference type="AlphaFoldDB" id="A0A8S9X6W8"/>
<feature type="compositionally biased region" description="Low complexity" evidence="11">
    <location>
        <begin position="299"/>
        <end position="318"/>
    </location>
</feature>
<reference evidence="13" key="1">
    <citation type="journal article" date="2021" name="Mol. Ecol. Resour.">
        <title>Apolygus lucorum genome provides insights into omnivorousness and mesophyll feeding.</title>
        <authorList>
            <person name="Liu Y."/>
            <person name="Liu H."/>
            <person name="Wang H."/>
            <person name="Huang T."/>
            <person name="Liu B."/>
            <person name="Yang B."/>
            <person name="Yin L."/>
            <person name="Li B."/>
            <person name="Zhang Y."/>
            <person name="Zhang S."/>
            <person name="Jiang F."/>
            <person name="Zhang X."/>
            <person name="Ren Y."/>
            <person name="Wang B."/>
            <person name="Wang S."/>
            <person name="Lu Y."/>
            <person name="Wu K."/>
            <person name="Fan W."/>
            <person name="Wang G."/>
        </authorList>
    </citation>
    <scope>NUCLEOTIDE SEQUENCE</scope>
    <source>
        <strain evidence="13">12Hb</strain>
    </source>
</reference>
<dbReference type="Pfam" id="PF00096">
    <property type="entry name" value="zf-C2H2"/>
    <property type="match status" value="6"/>
</dbReference>
<sequence>MSRSHSANVGFPYAPWKRPRDGYSQNRAYLQPSGGEEEDEEDIARCPVCESTFPDVDLLDDHLVSGHRYAANQYRCDKCSRTYAWRPSLLHHQATKHGELRRYPCENCPKLFSDPSNLQRHIRSHHVGARSHACTECGKTFATSSGLKQHTHIHSSVKPFQCEVCFKAYTQFSNLCRHKRMHADCRMQIKCAKCSQTFSTGTSLAKHKRFCDSTNPSPGGAMSHPHHGPHPSPNPFMLYPRPGLPFYHPGLLPTYSGSHLFNPQAPFFGSPHVPFPMANHAQLSKEDLEDKYRLRINPYSYPRSRSPSLSDSALSPVDPVTPPVNPLNHKNKVSPAAAEEAVSNERPSPARPPTSAKVQLDQPQDLSCNDGLRSPLSSRCQSPSDQPLDLRIGVKRRRSPSPDNSKEDGANSWRNVENGSPPCKKGSYEETVKKEKEEDDDDKSEIKVEIEEDEKELPKDAVDRESSPKLKTSDSPANSFNNSTGSSNNSVCSDIPSPPVYPRPVHPMFLETLYNHQQASSPFHPPPNPVFTSPSAASAATKFSRSFPAFLGAIGGPTYDLASRGLQSLHHHLNGRGPPPKTYQDVLGAQSATQGARVKDRYACKFCGKVFPRSANLTRHLRTHTGEQPYKCKYCERSFSISSNLQRHVRNIHNKEKPFRCPLCDRCFGQQTNLDRHLKKHEGEDGQPAAADSPSSDNEDLATGTTNREDAYFDEIRSFMGKVASYNNNLSHHGLDNNFGATPDPKYFGFPPHPGFGARDTSPVTSRVSTPPSKSNLSERLKDLPPLLPSTPSTSSSPSLSPRRSPLTSTPTAEKRQNLNNNNSPAFQVAS</sequence>
<dbReference type="PANTHER" id="PTHR24399:SF70">
    <property type="entry name" value="C2H2-TYPE DOMAIN-CONTAINING PROTEIN"/>
    <property type="match status" value="1"/>
</dbReference>
<dbReference type="FunFam" id="3.30.160.60:FF:000150">
    <property type="entry name" value="Mds1 and evi1 complex locus protein"/>
    <property type="match status" value="1"/>
</dbReference>
<keyword evidence="3" id="KW-0677">Repeat</keyword>
<keyword evidence="2" id="KW-0479">Metal-binding</keyword>
<evidence type="ECO:0000313" key="14">
    <source>
        <dbReference type="Proteomes" id="UP000466442"/>
    </source>
</evidence>
<evidence type="ECO:0000256" key="11">
    <source>
        <dbReference type="SAM" id="MobiDB-lite"/>
    </source>
</evidence>
<evidence type="ECO:0000256" key="4">
    <source>
        <dbReference type="ARBA" id="ARBA00022771"/>
    </source>
</evidence>